<dbReference type="PANTHER" id="PTHR48081:SF30">
    <property type="entry name" value="ACETYL-HYDROLASE LIPR-RELATED"/>
    <property type="match status" value="1"/>
</dbReference>
<dbReference type="InterPro" id="IPR013094">
    <property type="entry name" value="AB_hydrolase_3"/>
</dbReference>
<dbReference type="InterPro" id="IPR050300">
    <property type="entry name" value="GDXG_lipolytic_enzyme"/>
</dbReference>
<dbReference type="InterPro" id="IPR033140">
    <property type="entry name" value="Lipase_GDXG_put_SER_AS"/>
</dbReference>
<keyword evidence="2" id="KW-0378">Hydrolase</keyword>
<reference evidence="5" key="1">
    <citation type="submission" date="2012-09" db="EMBL/GenBank/DDBJ databases">
        <title>Metagenomic Characterization of a Microbial Community in Wastewater Detects High Levels of Antibiotic Resistance.</title>
        <authorList>
            <person name="Abrams M."/>
            <person name="Caldwell A."/>
            <person name="Vandaei E."/>
            <person name="Lee W."/>
            <person name="Perrott J."/>
            <person name="Khan S.Y."/>
            <person name="Ta J."/>
            <person name="Romero D."/>
            <person name="Nguyen V."/>
            <person name="Pourmand N."/>
            <person name="Ouverney C.C."/>
        </authorList>
    </citation>
    <scope>NUCLEOTIDE SEQUENCE</scope>
</reference>
<dbReference type="EMBL" id="JX649874">
    <property type="protein sequence ID" value="AGC71511.1"/>
    <property type="molecule type" value="Genomic_DNA"/>
</dbReference>
<evidence type="ECO:0000259" key="4">
    <source>
        <dbReference type="Pfam" id="PF07859"/>
    </source>
</evidence>
<dbReference type="PANTHER" id="PTHR48081">
    <property type="entry name" value="AB HYDROLASE SUPERFAMILY PROTEIN C4A8.06C"/>
    <property type="match status" value="1"/>
</dbReference>
<dbReference type="Gene3D" id="3.40.50.1820">
    <property type="entry name" value="alpha/beta hydrolase"/>
    <property type="match status" value="1"/>
</dbReference>
<evidence type="ECO:0000256" key="2">
    <source>
        <dbReference type="ARBA" id="ARBA00022801"/>
    </source>
</evidence>
<dbReference type="AlphaFoldDB" id="L7VVZ9"/>
<feature type="active site" evidence="3">
    <location>
        <position position="156"/>
    </location>
</feature>
<evidence type="ECO:0000256" key="1">
    <source>
        <dbReference type="ARBA" id="ARBA00010515"/>
    </source>
</evidence>
<dbReference type="InterPro" id="IPR029058">
    <property type="entry name" value="AB_hydrolase_fold"/>
</dbReference>
<dbReference type="PROSITE" id="PS01174">
    <property type="entry name" value="LIPASE_GDXG_SER"/>
    <property type="match status" value="1"/>
</dbReference>
<accession>L7VVZ9</accession>
<sequence length="322" mass="34009">MLSWQARLLKQYFRLRRFLAPAAGILDVQHERATTEALAARFAAHARVQSMPVTINGVGGEWLVPATVAPGVAPGVAPDRILFYLHGGSYIAGSIHAYRSLVANLATAAHARALLIEYRLAPEAPFPAALDDALAAYRGLVSNATPAQPIIVAGDSAGGGLALALLVAARDQGTPLPAAAVCLSPWTDLAATGASWVTNAKADLLNDGDKLRQAARLYLGTYAPDTPLASPLYADLHGLPPLLLQVGTDEILLTDATRLAARAQAAGVPVTLEIWPGMQHEWHFAANWLPESRQAIARIGEFIEICCAAAKATETTTRQAAR</sequence>
<evidence type="ECO:0000256" key="3">
    <source>
        <dbReference type="PROSITE-ProRule" id="PRU10038"/>
    </source>
</evidence>
<dbReference type="SUPFAM" id="SSF53474">
    <property type="entry name" value="alpha/beta-Hydrolases"/>
    <property type="match status" value="1"/>
</dbReference>
<evidence type="ECO:0000313" key="5">
    <source>
        <dbReference type="EMBL" id="AGC71511.1"/>
    </source>
</evidence>
<dbReference type="ESTHER" id="9bact-l7vvz9">
    <property type="family name" value="Hormone-sensitive_lipase_like"/>
</dbReference>
<proteinExistence type="inferred from homology"/>
<feature type="domain" description="Alpha/beta hydrolase fold-3" evidence="4">
    <location>
        <begin position="82"/>
        <end position="283"/>
    </location>
</feature>
<name>L7VVZ9_9BACT</name>
<organism evidence="5">
    <name type="scientific">uncultured bacterium A1Q1_fos_1880</name>
    <dbReference type="NCBI Taxonomy" id="1256556"/>
    <lineage>
        <taxon>Bacteria</taxon>
        <taxon>environmental samples</taxon>
    </lineage>
</organism>
<protein>
    <submittedName>
        <fullName evidence="5">Putative esterase</fullName>
    </submittedName>
</protein>
<comment type="similarity">
    <text evidence="1">Belongs to the 'GDXG' lipolytic enzyme family.</text>
</comment>
<dbReference type="GO" id="GO:0004806">
    <property type="term" value="F:triacylglycerol lipase activity"/>
    <property type="evidence" value="ECO:0007669"/>
    <property type="project" value="TreeGrafter"/>
</dbReference>
<dbReference type="Pfam" id="PF07859">
    <property type="entry name" value="Abhydrolase_3"/>
    <property type="match status" value="1"/>
</dbReference>